<accession>A0AAW0E2Y5</accession>
<evidence type="ECO:0000313" key="1">
    <source>
        <dbReference type="EMBL" id="KAK7059288.1"/>
    </source>
</evidence>
<comment type="caution">
    <text evidence="1">The sequence shown here is derived from an EMBL/GenBank/DDBJ whole genome shotgun (WGS) entry which is preliminary data.</text>
</comment>
<proteinExistence type="predicted"/>
<gene>
    <name evidence="1" type="ORF">R3P38DRAFT_3167579</name>
</gene>
<dbReference type="Proteomes" id="UP001362999">
    <property type="component" value="Unassembled WGS sequence"/>
</dbReference>
<sequence length="202" mass="22221">MSTPPPPSGYARSSQVLRSSLFLTLMSTPPPPSGYARSSQVLRSSCFLFLVLRSESTSIYLWGPSWRDVEPFPSARPSCGHFSIAHYATIRFAVRDWNALVNVSATRAAIYFLAEWKPLCGWSSTQALSGTSDSLVRRVLLVRWGSAEEFPIASESPWGWALSRFPSTIQTESASVIHKGVTLCQPHTGSKNGPSTEPPFRL</sequence>
<evidence type="ECO:0000313" key="2">
    <source>
        <dbReference type="Proteomes" id="UP001362999"/>
    </source>
</evidence>
<dbReference type="EMBL" id="JAWWNJ010000003">
    <property type="protein sequence ID" value="KAK7059288.1"/>
    <property type="molecule type" value="Genomic_DNA"/>
</dbReference>
<protein>
    <submittedName>
        <fullName evidence="1">Uncharacterized protein</fullName>
    </submittedName>
</protein>
<reference evidence="1 2" key="1">
    <citation type="journal article" date="2024" name="J Genomics">
        <title>Draft genome sequencing and assembly of Favolaschia claudopus CIRM-BRFM 2984 isolated from oak limbs.</title>
        <authorList>
            <person name="Navarro D."/>
            <person name="Drula E."/>
            <person name="Chaduli D."/>
            <person name="Cazenave R."/>
            <person name="Ahrendt S."/>
            <person name="Wang J."/>
            <person name="Lipzen A."/>
            <person name="Daum C."/>
            <person name="Barry K."/>
            <person name="Grigoriev I.V."/>
            <person name="Favel A."/>
            <person name="Rosso M.N."/>
            <person name="Martin F."/>
        </authorList>
    </citation>
    <scope>NUCLEOTIDE SEQUENCE [LARGE SCALE GENOMIC DNA]</scope>
    <source>
        <strain evidence="1 2">CIRM-BRFM 2984</strain>
    </source>
</reference>
<name>A0AAW0E2Y5_9AGAR</name>
<keyword evidence="2" id="KW-1185">Reference proteome</keyword>
<dbReference type="AlphaFoldDB" id="A0AAW0E2Y5"/>
<organism evidence="1 2">
    <name type="scientific">Favolaschia claudopus</name>
    <dbReference type="NCBI Taxonomy" id="2862362"/>
    <lineage>
        <taxon>Eukaryota</taxon>
        <taxon>Fungi</taxon>
        <taxon>Dikarya</taxon>
        <taxon>Basidiomycota</taxon>
        <taxon>Agaricomycotina</taxon>
        <taxon>Agaricomycetes</taxon>
        <taxon>Agaricomycetidae</taxon>
        <taxon>Agaricales</taxon>
        <taxon>Marasmiineae</taxon>
        <taxon>Mycenaceae</taxon>
        <taxon>Favolaschia</taxon>
    </lineage>
</organism>